<protein>
    <recommendedName>
        <fullName evidence="1">Ribosomal RNA small subunit methyltransferase J</fullName>
        <ecNumber evidence="1">2.1.1.242</ecNumber>
    </recommendedName>
    <alternativeName>
        <fullName evidence="1">16S rRNA m2G1516 methyltransferase</fullName>
    </alternativeName>
    <alternativeName>
        <fullName evidence="1">rRNA (guanine-N(2)-)-methyltransferase</fullName>
    </alternativeName>
</protein>
<keyword evidence="1 2" id="KW-0489">Methyltransferase</keyword>
<dbReference type="EMBL" id="FNRJ01000005">
    <property type="protein sequence ID" value="SEA62064.1"/>
    <property type="molecule type" value="Genomic_DNA"/>
</dbReference>
<dbReference type="InterPro" id="IPR029063">
    <property type="entry name" value="SAM-dependent_MTases_sf"/>
</dbReference>
<keyword evidence="1" id="KW-0949">S-adenosyl-L-methionine</keyword>
<keyword evidence="1" id="KW-0698">rRNA processing</keyword>
<dbReference type="SUPFAM" id="SSF53335">
    <property type="entry name" value="S-adenosyl-L-methionine-dependent methyltransferases"/>
    <property type="match status" value="1"/>
</dbReference>
<organism evidence="2 3">
    <name type="scientific">Marinobacterium iners DSM 11526</name>
    <dbReference type="NCBI Taxonomy" id="1122198"/>
    <lineage>
        <taxon>Bacteria</taxon>
        <taxon>Pseudomonadati</taxon>
        <taxon>Pseudomonadota</taxon>
        <taxon>Gammaproteobacteria</taxon>
        <taxon>Oceanospirillales</taxon>
        <taxon>Oceanospirillaceae</taxon>
        <taxon>Marinobacterium</taxon>
    </lineage>
</organism>
<keyword evidence="3" id="KW-1185">Reference proteome</keyword>
<dbReference type="EC" id="2.1.1.242" evidence="1"/>
<feature type="binding site" evidence="1">
    <location>
        <position position="180"/>
    </location>
    <ligand>
        <name>S-adenosyl-L-methionine</name>
        <dbReference type="ChEBI" id="CHEBI:59789"/>
    </ligand>
</feature>
<gene>
    <name evidence="1" type="primary">rsmJ</name>
    <name evidence="2" type="ORF">SAMN02745729_10582</name>
</gene>
<dbReference type="Pfam" id="PF04445">
    <property type="entry name" value="SAM_MT"/>
    <property type="match status" value="1"/>
</dbReference>
<evidence type="ECO:0000256" key="1">
    <source>
        <dbReference type="HAMAP-Rule" id="MF_01523"/>
    </source>
</evidence>
<dbReference type="InterPro" id="IPR007536">
    <property type="entry name" value="16SrRNA_methylTrfase_J"/>
</dbReference>
<evidence type="ECO:0000313" key="3">
    <source>
        <dbReference type="Proteomes" id="UP000242469"/>
    </source>
</evidence>
<dbReference type="OrthoDB" id="3191794at2"/>
<dbReference type="PANTHER" id="PTHR36112">
    <property type="entry name" value="RIBOSOMAL RNA SMALL SUBUNIT METHYLTRANSFERASE J"/>
    <property type="match status" value="1"/>
</dbReference>
<feature type="binding site" evidence="1">
    <location>
        <begin position="125"/>
        <end position="126"/>
    </location>
    <ligand>
        <name>S-adenosyl-L-methionine</name>
        <dbReference type="ChEBI" id="CHEBI:59789"/>
    </ligand>
</feature>
<dbReference type="Gene3D" id="3.40.50.150">
    <property type="entry name" value="Vaccinia Virus protein VP39"/>
    <property type="match status" value="1"/>
</dbReference>
<comment type="similarity">
    <text evidence="1">Belongs to the methyltransferase superfamily. RsmJ family.</text>
</comment>
<comment type="subcellular location">
    <subcellularLocation>
        <location evidence="1">Cytoplasm</location>
    </subcellularLocation>
</comment>
<dbReference type="AlphaFoldDB" id="A0A1H4CNY3"/>
<sequence>MNLAVGWQYEDGRAKAETLALELGLPCVASPDLASAEPWQQVLLFDLQGLALYATGPKRPGPVRADFVSGAVAHRRQFGGGTGQLIARACGIKSGIRPTIVDATAGLGRDAFVLATLGCQVHMLERSSVVHALLAAGLEQAISVPELAETLQRMTLERADGRTWLQKCPEQQQPDLVYLDPMFPHTDKKAQVKKEMLAFRELVGQDTDEAELLAAALEAARCRVVVKRARKAPAITGQKPSYSLEGKSSRYDIYALRALGGAQSSQ</sequence>
<comment type="function">
    <text evidence="1">Specifically methylates the guanosine in position 1516 of 16S rRNA.</text>
</comment>
<keyword evidence="1 2" id="KW-0808">Transferase</keyword>
<dbReference type="GO" id="GO:0008990">
    <property type="term" value="F:rRNA (guanine-N2-)-methyltransferase activity"/>
    <property type="evidence" value="ECO:0007669"/>
    <property type="project" value="UniProtKB-UniRule"/>
</dbReference>
<accession>A0A1H4CNY3</accession>
<comment type="caution">
    <text evidence="1">Lacks conserved residue(s) required for the propagation of feature annotation.</text>
</comment>
<comment type="catalytic activity">
    <reaction evidence="1">
        <text>guanosine(1516) in 16S rRNA + S-adenosyl-L-methionine = N(2)-methylguanosine(1516) in 16S rRNA + S-adenosyl-L-homocysteine + H(+)</text>
        <dbReference type="Rhea" id="RHEA:43220"/>
        <dbReference type="Rhea" id="RHEA-COMP:10412"/>
        <dbReference type="Rhea" id="RHEA-COMP:10413"/>
        <dbReference type="ChEBI" id="CHEBI:15378"/>
        <dbReference type="ChEBI" id="CHEBI:57856"/>
        <dbReference type="ChEBI" id="CHEBI:59789"/>
        <dbReference type="ChEBI" id="CHEBI:74269"/>
        <dbReference type="ChEBI" id="CHEBI:74481"/>
        <dbReference type="EC" id="2.1.1.242"/>
    </reaction>
</comment>
<dbReference type="PANTHER" id="PTHR36112:SF1">
    <property type="entry name" value="RIBOSOMAL RNA SMALL SUBUNIT METHYLTRANSFERASE J"/>
    <property type="match status" value="1"/>
</dbReference>
<reference evidence="3" key="1">
    <citation type="submission" date="2016-10" db="EMBL/GenBank/DDBJ databases">
        <authorList>
            <person name="Varghese N."/>
            <person name="Submissions S."/>
        </authorList>
    </citation>
    <scope>NUCLEOTIDE SEQUENCE [LARGE SCALE GENOMIC DNA]</scope>
    <source>
        <strain evidence="3">DSM 11526</strain>
    </source>
</reference>
<proteinExistence type="inferred from homology"/>
<evidence type="ECO:0000313" key="2">
    <source>
        <dbReference type="EMBL" id="SEA62064.1"/>
    </source>
</evidence>
<feature type="binding site" evidence="1">
    <location>
        <begin position="109"/>
        <end position="110"/>
    </location>
    <ligand>
        <name>S-adenosyl-L-methionine</name>
        <dbReference type="ChEBI" id="CHEBI:59789"/>
    </ligand>
</feature>
<dbReference type="STRING" id="1122198.SAMN02745729_10582"/>
<dbReference type="GO" id="GO:0005737">
    <property type="term" value="C:cytoplasm"/>
    <property type="evidence" value="ECO:0007669"/>
    <property type="project" value="UniProtKB-SubCell"/>
</dbReference>
<dbReference type="HAMAP" id="MF_01523">
    <property type="entry name" value="16SrRNA_methyltr_J"/>
    <property type="match status" value="1"/>
</dbReference>
<dbReference type="Proteomes" id="UP000242469">
    <property type="component" value="Unassembled WGS sequence"/>
</dbReference>
<dbReference type="CDD" id="cd02440">
    <property type="entry name" value="AdoMet_MTases"/>
    <property type="match status" value="1"/>
</dbReference>
<keyword evidence="1" id="KW-0963">Cytoplasm</keyword>
<name>A0A1H4CNY3_9GAMM</name>